<comment type="caution">
    <text evidence="1">The sequence shown here is derived from an EMBL/GenBank/DDBJ whole genome shotgun (WGS) entry which is preliminary data.</text>
</comment>
<accession>A0AAN9KDM7</accession>
<evidence type="ECO:0000313" key="2">
    <source>
        <dbReference type="Proteomes" id="UP001367508"/>
    </source>
</evidence>
<organism evidence="1 2">
    <name type="scientific">Canavalia gladiata</name>
    <name type="common">Sword bean</name>
    <name type="synonym">Dolichos gladiatus</name>
    <dbReference type="NCBI Taxonomy" id="3824"/>
    <lineage>
        <taxon>Eukaryota</taxon>
        <taxon>Viridiplantae</taxon>
        <taxon>Streptophyta</taxon>
        <taxon>Embryophyta</taxon>
        <taxon>Tracheophyta</taxon>
        <taxon>Spermatophyta</taxon>
        <taxon>Magnoliopsida</taxon>
        <taxon>eudicotyledons</taxon>
        <taxon>Gunneridae</taxon>
        <taxon>Pentapetalae</taxon>
        <taxon>rosids</taxon>
        <taxon>fabids</taxon>
        <taxon>Fabales</taxon>
        <taxon>Fabaceae</taxon>
        <taxon>Papilionoideae</taxon>
        <taxon>50 kb inversion clade</taxon>
        <taxon>NPAAA clade</taxon>
        <taxon>indigoferoid/millettioid clade</taxon>
        <taxon>Phaseoleae</taxon>
        <taxon>Canavalia</taxon>
    </lineage>
</organism>
<name>A0AAN9KDM7_CANGL</name>
<keyword evidence="2" id="KW-1185">Reference proteome</keyword>
<dbReference type="AlphaFoldDB" id="A0AAN9KDM7"/>
<sequence>MTPEEEGITIINSLTLSQEWGHLPSSRAHSILHDPIPPRWVDVVTIYMCKMHKQRWEEREASRESILCKAFSCRNSHSLEINCVQNFHIVIAYTRVNLCVKTGMNRADPLFMISKDRIIASVCAPLHLHHNMRPVM</sequence>
<proteinExistence type="predicted"/>
<gene>
    <name evidence="1" type="ORF">VNO77_39425</name>
</gene>
<dbReference type="EMBL" id="JAYMYQ010000009">
    <property type="protein sequence ID" value="KAK7314212.1"/>
    <property type="molecule type" value="Genomic_DNA"/>
</dbReference>
<dbReference type="Proteomes" id="UP001367508">
    <property type="component" value="Unassembled WGS sequence"/>
</dbReference>
<reference evidence="1 2" key="1">
    <citation type="submission" date="2024-01" db="EMBL/GenBank/DDBJ databases">
        <title>The genomes of 5 underutilized Papilionoideae crops provide insights into root nodulation and disease resistanc.</title>
        <authorList>
            <person name="Jiang F."/>
        </authorList>
    </citation>
    <scope>NUCLEOTIDE SEQUENCE [LARGE SCALE GENOMIC DNA]</scope>
    <source>
        <strain evidence="1">LVBAO_FW01</strain>
        <tissue evidence="1">Leaves</tissue>
    </source>
</reference>
<protein>
    <submittedName>
        <fullName evidence="1">Uncharacterized protein</fullName>
    </submittedName>
</protein>
<evidence type="ECO:0000313" key="1">
    <source>
        <dbReference type="EMBL" id="KAK7314212.1"/>
    </source>
</evidence>